<keyword evidence="3" id="KW-0472">Membrane</keyword>
<comment type="similarity">
    <text evidence="2">Belongs to the band 7/mec-2 family.</text>
</comment>
<dbReference type="GO" id="GO:0008233">
    <property type="term" value="F:peptidase activity"/>
    <property type="evidence" value="ECO:0007669"/>
    <property type="project" value="UniProtKB-KW"/>
</dbReference>
<gene>
    <name evidence="5" type="ORF">SAMN05444336_10742</name>
</gene>
<reference evidence="5 6" key="1">
    <citation type="submission" date="2016-10" db="EMBL/GenBank/DDBJ databases">
        <authorList>
            <person name="de Groot N.N."/>
        </authorList>
    </citation>
    <scope>NUCLEOTIDE SEQUENCE [LARGE SCALE GENOMIC DNA]</scope>
    <source>
        <strain evidence="5 6">DSM 17890</strain>
    </source>
</reference>
<name>A0A1H3CYN4_9RHOB</name>
<dbReference type="Pfam" id="PF01145">
    <property type="entry name" value="Band_7"/>
    <property type="match status" value="1"/>
</dbReference>
<accession>A0A1H3CYN4</accession>
<dbReference type="EMBL" id="FNMZ01000007">
    <property type="protein sequence ID" value="SDX59333.1"/>
    <property type="molecule type" value="Genomic_DNA"/>
</dbReference>
<dbReference type="Proteomes" id="UP000199118">
    <property type="component" value="Unassembled WGS sequence"/>
</dbReference>
<keyword evidence="3" id="KW-0812">Transmembrane</keyword>
<dbReference type="InterPro" id="IPR001107">
    <property type="entry name" value="Band_7"/>
</dbReference>
<protein>
    <submittedName>
        <fullName evidence="5">Regulator of protease activity HflC, stomatin/prohibitin superfamily</fullName>
    </submittedName>
</protein>
<evidence type="ECO:0000256" key="1">
    <source>
        <dbReference type="ARBA" id="ARBA00004167"/>
    </source>
</evidence>
<dbReference type="InterPro" id="IPR050710">
    <property type="entry name" value="Band7/mec-2_domain"/>
</dbReference>
<dbReference type="PRINTS" id="PR00721">
    <property type="entry name" value="STOMATIN"/>
</dbReference>
<dbReference type="Pfam" id="PF16200">
    <property type="entry name" value="Band_7_C"/>
    <property type="match status" value="1"/>
</dbReference>
<keyword evidence="5" id="KW-0645">Protease</keyword>
<feature type="domain" description="Band 7" evidence="4">
    <location>
        <begin position="30"/>
        <end position="188"/>
    </location>
</feature>
<dbReference type="GO" id="GO:0016020">
    <property type="term" value="C:membrane"/>
    <property type="evidence" value="ECO:0007669"/>
    <property type="project" value="UniProtKB-SubCell"/>
</dbReference>
<keyword evidence="5" id="KW-0378">Hydrolase</keyword>
<dbReference type="GO" id="GO:0006508">
    <property type="term" value="P:proteolysis"/>
    <property type="evidence" value="ECO:0007669"/>
    <property type="project" value="UniProtKB-KW"/>
</dbReference>
<dbReference type="InterPro" id="IPR036013">
    <property type="entry name" value="Band_7/SPFH_dom_sf"/>
</dbReference>
<sequence>MEPFDALSLFSRGDVVLGIVIVFIAITVILGVRIVPQSEQYVVTRLGKYHRTLAAGVNLVVPYLDQVHSKVSIADQVVSDVRLDVVSRDNVVFTIELLCVFRIVKAEFAVFRVSNVNELVIGLIKSLVRAELGKVELDAVQQERESLNIAIREALEEAADDYGINISRAEITDVELKQETERAMGEVLEAERQRRAAIMRAEGEKRAVELRADAALYERQKEAEALLVTARATADSNRVIREGMADGGAEAAKFQIAERQIEAFAKLAASPNSKIIVLPGDATDGLTRAATILAKD</sequence>
<keyword evidence="6" id="KW-1185">Reference proteome</keyword>
<evidence type="ECO:0000313" key="6">
    <source>
        <dbReference type="Proteomes" id="UP000199118"/>
    </source>
</evidence>
<organism evidence="5 6">
    <name type="scientific">Albimonas donghaensis</name>
    <dbReference type="NCBI Taxonomy" id="356660"/>
    <lineage>
        <taxon>Bacteria</taxon>
        <taxon>Pseudomonadati</taxon>
        <taxon>Pseudomonadota</taxon>
        <taxon>Alphaproteobacteria</taxon>
        <taxon>Rhodobacterales</taxon>
        <taxon>Paracoccaceae</taxon>
        <taxon>Albimonas</taxon>
    </lineage>
</organism>
<dbReference type="PANTHER" id="PTHR43327:SF10">
    <property type="entry name" value="STOMATIN-LIKE PROTEIN 2, MITOCHONDRIAL"/>
    <property type="match status" value="1"/>
</dbReference>
<evidence type="ECO:0000256" key="3">
    <source>
        <dbReference type="SAM" id="Phobius"/>
    </source>
</evidence>
<dbReference type="Gene3D" id="3.30.479.30">
    <property type="entry name" value="Band 7 domain"/>
    <property type="match status" value="1"/>
</dbReference>
<proteinExistence type="inferred from homology"/>
<dbReference type="AlphaFoldDB" id="A0A1H3CYN4"/>
<dbReference type="InterPro" id="IPR001972">
    <property type="entry name" value="Stomatin_HflK_fam"/>
</dbReference>
<feature type="transmembrane region" description="Helical" evidence="3">
    <location>
        <begin position="15"/>
        <end position="35"/>
    </location>
</feature>
<evidence type="ECO:0000256" key="2">
    <source>
        <dbReference type="ARBA" id="ARBA00008164"/>
    </source>
</evidence>
<evidence type="ECO:0000313" key="5">
    <source>
        <dbReference type="EMBL" id="SDX59333.1"/>
    </source>
</evidence>
<dbReference type="RefSeq" id="WP_176954787.1">
    <property type="nucleotide sequence ID" value="NZ_FNMZ01000007.1"/>
</dbReference>
<dbReference type="PANTHER" id="PTHR43327">
    <property type="entry name" value="STOMATIN-LIKE PROTEIN 2, MITOCHONDRIAL"/>
    <property type="match status" value="1"/>
</dbReference>
<dbReference type="STRING" id="356660.SAMN05444336_10742"/>
<keyword evidence="3" id="KW-1133">Transmembrane helix</keyword>
<evidence type="ECO:0000259" key="4">
    <source>
        <dbReference type="SMART" id="SM00244"/>
    </source>
</evidence>
<comment type="subcellular location">
    <subcellularLocation>
        <location evidence="1">Membrane</location>
        <topology evidence="1">Single-pass membrane protein</topology>
    </subcellularLocation>
</comment>
<dbReference type="InterPro" id="IPR032435">
    <property type="entry name" value="STML2-like_C"/>
</dbReference>
<dbReference type="SUPFAM" id="SSF117892">
    <property type="entry name" value="Band 7/SPFH domain"/>
    <property type="match status" value="1"/>
</dbReference>
<dbReference type="SMART" id="SM00244">
    <property type="entry name" value="PHB"/>
    <property type="match status" value="1"/>
</dbReference>